<dbReference type="KEGG" id="mcos:GM418_20300"/>
<protein>
    <submittedName>
        <fullName evidence="1">NADH-quinone oxidoreductase subunit F</fullName>
    </submittedName>
</protein>
<name>A0A6I6JX65_9BACT</name>
<dbReference type="EMBL" id="CP046401">
    <property type="protein sequence ID" value="QGY45929.1"/>
    <property type="molecule type" value="Genomic_DNA"/>
</dbReference>
<gene>
    <name evidence="1" type="ORF">GM418_20300</name>
</gene>
<evidence type="ECO:0000313" key="2">
    <source>
        <dbReference type="Proteomes" id="UP000428260"/>
    </source>
</evidence>
<accession>A0A6I6JX65</accession>
<sequence length="65" mass="7240">MKATITDITGASIEVTDLDKAIEQCKLCIDSPYKMPSGQTVGENHRFMLSQLEKVKQSKQNRRAG</sequence>
<dbReference type="Proteomes" id="UP000428260">
    <property type="component" value="Chromosome"/>
</dbReference>
<dbReference type="AlphaFoldDB" id="A0A6I6JX65"/>
<evidence type="ECO:0000313" key="1">
    <source>
        <dbReference type="EMBL" id="QGY45929.1"/>
    </source>
</evidence>
<organism evidence="1 2">
    <name type="scientific">Maribellus comscasis</name>
    <dbReference type="NCBI Taxonomy" id="2681766"/>
    <lineage>
        <taxon>Bacteria</taxon>
        <taxon>Pseudomonadati</taxon>
        <taxon>Bacteroidota</taxon>
        <taxon>Bacteroidia</taxon>
        <taxon>Marinilabiliales</taxon>
        <taxon>Prolixibacteraceae</taxon>
        <taxon>Maribellus</taxon>
    </lineage>
</organism>
<proteinExistence type="predicted"/>
<keyword evidence="2" id="KW-1185">Reference proteome</keyword>
<reference evidence="1 2" key="1">
    <citation type="submission" date="2019-11" db="EMBL/GenBank/DDBJ databases">
        <authorList>
            <person name="Zheng R.K."/>
            <person name="Sun C.M."/>
        </authorList>
    </citation>
    <scope>NUCLEOTIDE SEQUENCE [LARGE SCALE GENOMIC DNA]</scope>
    <source>
        <strain evidence="1 2">WC007</strain>
    </source>
</reference>